<sequence length="84" mass="9776">MENHYDDMPTDEEIQRYQEAGHTFHCAMRILTGDGECECNLKGHIPGEVSRSMYQGLCVICLERHPEHKSFCPFNNEHHMLKKA</sequence>
<reference evidence="1" key="1">
    <citation type="submission" date="2020-03" db="EMBL/GenBank/DDBJ databases">
        <title>The deep terrestrial virosphere.</title>
        <authorList>
            <person name="Holmfeldt K."/>
            <person name="Nilsson E."/>
            <person name="Simone D."/>
            <person name="Lopez-Fernandez M."/>
            <person name="Wu X."/>
            <person name="de Brujin I."/>
            <person name="Lundin D."/>
            <person name="Andersson A."/>
            <person name="Bertilsson S."/>
            <person name="Dopson M."/>
        </authorList>
    </citation>
    <scope>NUCLEOTIDE SEQUENCE</scope>
    <source>
        <strain evidence="1">MM415A05019</strain>
        <strain evidence="2">MM415B08855</strain>
    </source>
</reference>
<dbReference type="EMBL" id="MT143397">
    <property type="protein sequence ID" value="QJA96404.1"/>
    <property type="molecule type" value="Genomic_DNA"/>
</dbReference>
<dbReference type="EMBL" id="MT141682">
    <property type="protein sequence ID" value="QJA69159.1"/>
    <property type="molecule type" value="Genomic_DNA"/>
</dbReference>
<protein>
    <submittedName>
        <fullName evidence="1">Uncharacterized protein</fullName>
    </submittedName>
</protein>
<organism evidence="1">
    <name type="scientific">viral metagenome</name>
    <dbReference type="NCBI Taxonomy" id="1070528"/>
    <lineage>
        <taxon>unclassified sequences</taxon>
        <taxon>metagenomes</taxon>
        <taxon>organismal metagenomes</taxon>
    </lineage>
</organism>
<accession>A0A6M3JG46</accession>
<gene>
    <name evidence="1" type="ORF">MM415A05019_0008</name>
    <name evidence="2" type="ORF">MM415B08855_0005</name>
</gene>
<evidence type="ECO:0000313" key="1">
    <source>
        <dbReference type="EMBL" id="QJA69159.1"/>
    </source>
</evidence>
<dbReference type="AlphaFoldDB" id="A0A6M3JG46"/>
<proteinExistence type="predicted"/>
<name>A0A6M3JG46_9ZZZZ</name>
<evidence type="ECO:0000313" key="2">
    <source>
        <dbReference type="EMBL" id="QJA96404.1"/>
    </source>
</evidence>